<proteinExistence type="predicted"/>
<evidence type="ECO:0000313" key="2">
    <source>
        <dbReference type="EMBL" id="AUI73884.1"/>
    </source>
</evidence>
<evidence type="ECO:0000313" key="4">
    <source>
        <dbReference type="Proteomes" id="UP000234562"/>
    </source>
</evidence>
<dbReference type="Proteomes" id="UP000234562">
    <property type="component" value="Chromosome"/>
</dbReference>
<accession>A0A1B2IQT4</accession>
<dbReference type="Gene3D" id="1.10.3290.10">
    <property type="entry name" value="Fido-like domain"/>
    <property type="match status" value="1"/>
</dbReference>
<dbReference type="InterPro" id="IPR036597">
    <property type="entry name" value="Fido-like_dom_sf"/>
</dbReference>
<reference evidence="1 3" key="1">
    <citation type="submission" date="2015-08" db="EMBL/GenBank/DDBJ databases">
        <title>Complete genome sequence of Lactobacillus helveticus CAUH18, a probiotic strain originated from koumiss.</title>
        <authorList>
            <person name="Yang Y."/>
            <person name="Hao Y."/>
        </authorList>
    </citation>
    <scope>NUCLEOTIDE SEQUENCE [LARGE SCALE GENOMIC DNA]</scope>
    <source>
        <strain evidence="1 3">CAUH18</strain>
    </source>
</reference>
<reference evidence="4" key="2">
    <citation type="submission" date="2016-05" db="EMBL/GenBank/DDBJ databases">
        <title>Genome sequence of Lactobacillus helveticus FAM8105.</title>
        <authorList>
            <person name="Ahrens C."/>
            <person name="Schmid M."/>
        </authorList>
    </citation>
    <scope>NUCLEOTIDE SEQUENCE [LARGE SCALE GENOMIC DNA]</scope>
    <source>
        <strain evidence="4">FAM8105</strain>
    </source>
</reference>
<reference evidence="2" key="3">
    <citation type="journal article" date="2018" name="Front. Microbiol.">
        <title>Comparative Genomics of Completely Sequenced Lactobacillus helveticus Genomes Provides Insights into Strain-Specific Genes and Resolves Metagenomics Data Down to the Strain Level.</title>
        <authorList>
            <person name="Schmid M."/>
            <person name="Muri J."/>
            <person name="Melidis D."/>
            <person name="Varadarajan A.R."/>
            <person name="Somerville V."/>
            <person name="Wicki A."/>
            <person name="Moser A."/>
            <person name="Bourqui M."/>
            <person name="Wenzel C."/>
            <person name="Eugster-Meier E."/>
            <person name="Frey J.E."/>
            <person name="Irmler S."/>
            <person name="Ahrens C.H."/>
        </authorList>
    </citation>
    <scope>NUCLEOTIDE SEQUENCE</scope>
    <source>
        <strain evidence="2">FAM8105</strain>
    </source>
</reference>
<sequence length="73" mass="8388">MEFKNLDELKAQISKYRPLDQDQLKALEKEIRVEHVWSSNAIEGSKISKFETEAIIRVPAKLDSQFLADDPAD</sequence>
<dbReference type="Proteomes" id="UP000063930">
    <property type="component" value="Chromosome"/>
</dbReference>
<evidence type="ECO:0000313" key="3">
    <source>
        <dbReference type="Proteomes" id="UP000063930"/>
    </source>
</evidence>
<evidence type="ECO:0000313" key="1">
    <source>
        <dbReference type="EMBL" id="ALI52134.1"/>
    </source>
</evidence>
<name>A0A1B2IQT4_LACHE</name>
<dbReference type="RefSeq" id="WP_023191235.1">
    <property type="nucleotide sequence ID" value="NZ_CP012381.1"/>
</dbReference>
<dbReference type="EMBL" id="CP015496">
    <property type="protein sequence ID" value="AUI73884.1"/>
    <property type="molecule type" value="Genomic_DNA"/>
</dbReference>
<organism evidence="1 3">
    <name type="scientific">Lactobacillus helveticus</name>
    <name type="common">Lactobacillus suntoryeus</name>
    <dbReference type="NCBI Taxonomy" id="1587"/>
    <lineage>
        <taxon>Bacteria</taxon>
        <taxon>Bacillati</taxon>
        <taxon>Bacillota</taxon>
        <taxon>Bacilli</taxon>
        <taxon>Lactobacillales</taxon>
        <taxon>Lactobacillaceae</taxon>
        <taxon>Lactobacillus</taxon>
    </lineage>
</organism>
<gene>
    <name evidence="1" type="ORF">ALV80_02830</name>
    <name evidence="2" type="ORF">Lh8105_02995</name>
</gene>
<dbReference type="AlphaFoldDB" id="A0A1B2IQT4"/>
<protein>
    <submittedName>
        <fullName evidence="1">Uncharacterized protein</fullName>
    </submittedName>
</protein>
<dbReference type="EMBL" id="CP012381">
    <property type="protein sequence ID" value="ALI52134.1"/>
    <property type="molecule type" value="Genomic_DNA"/>
</dbReference>